<accession>A0A199XV97</accession>
<dbReference type="Proteomes" id="UP000093807">
    <property type="component" value="Unassembled WGS sequence"/>
</dbReference>
<dbReference type="PANTHER" id="PTHR48060:SF21">
    <property type="entry name" value="L DOMAIN-LIKE PROTEIN"/>
    <property type="match status" value="1"/>
</dbReference>
<dbReference type="PANTHER" id="PTHR48060">
    <property type="entry name" value="DNA DAMAGE-REPAIR/TOLERATION PROTEIN DRT100"/>
    <property type="match status" value="1"/>
</dbReference>
<dbReference type="SUPFAM" id="SSF52058">
    <property type="entry name" value="L domain-like"/>
    <property type="match status" value="1"/>
</dbReference>
<dbReference type="AlphaFoldDB" id="A0A199XV97"/>
<dbReference type="EMBL" id="JMTM01000009">
    <property type="protein sequence ID" value="OAZ05362.1"/>
    <property type="molecule type" value="Genomic_DNA"/>
</dbReference>
<dbReference type="InterPro" id="IPR053211">
    <property type="entry name" value="DNA_repair-toleration"/>
</dbReference>
<organism evidence="3 4">
    <name type="scientific">Flavobacterium succinicans</name>
    <dbReference type="NCBI Taxonomy" id="29536"/>
    <lineage>
        <taxon>Bacteria</taxon>
        <taxon>Pseudomonadati</taxon>
        <taxon>Bacteroidota</taxon>
        <taxon>Flavobacteriia</taxon>
        <taxon>Flavobacteriales</taxon>
        <taxon>Flavobacteriaceae</taxon>
        <taxon>Flavobacterium</taxon>
    </lineage>
</organism>
<feature type="chain" id="PRO_5008287011" evidence="2">
    <location>
        <begin position="19"/>
        <end position="233"/>
    </location>
</feature>
<evidence type="ECO:0000313" key="4">
    <source>
        <dbReference type="Proteomes" id="UP000093807"/>
    </source>
</evidence>
<reference evidence="3 4" key="1">
    <citation type="submission" date="2016-06" db="EMBL/GenBank/DDBJ databases">
        <title>Draft genome sequence of Flavobacterium succinicans strain DD5b.</title>
        <authorList>
            <person name="Poehlein A."/>
            <person name="Daniel R."/>
            <person name="Simeonova D.D."/>
        </authorList>
    </citation>
    <scope>NUCLEOTIDE SEQUENCE [LARGE SCALE GENOMIC DNA]</scope>
    <source>
        <strain evidence="3 4">DD5b</strain>
    </source>
</reference>
<evidence type="ECO:0000256" key="1">
    <source>
        <dbReference type="ARBA" id="ARBA00022729"/>
    </source>
</evidence>
<dbReference type="Gene3D" id="3.80.10.10">
    <property type="entry name" value="Ribonuclease Inhibitor"/>
    <property type="match status" value="2"/>
</dbReference>
<keyword evidence="4" id="KW-1185">Reference proteome</keyword>
<gene>
    <name evidence="3" type="ORF">FLB_02510</name>
</gene>
<evidence type="ECO:0000313" key="3">
    <source>
        <dbReference type="EMBL" id="OAZ05362.1"/>
    </source>
</evidence>
<dbReference type="PATRIC" id="fig|29536.5.peg.263"/>
<dbReference type="OrthoDB" id="8924492at2"/>
<dbReference type="GO" id="GO:0030313">
    <property type="term" value="C:cell envelope"/>
    <property type="evidence" value="ECO:0007669"/>
    <property type="project" value="UniProtKB-SubCell"/>
</dbReference>
<name>A0A199XV97_9FLAO</name>
<proteinExistence type="predicted"/>
<sequence>MKKVLYLLFLSFSASSFAAVSVLEREALLDWCQATNDTQWNIADSISIGCGVVPKNNKLIGIDVSDANLSEGSTTAKVSLVDLKKLNLQDNSQKVLISIESANLRALELRNVSLNQVSGSVPPSIGNLSRWVQIELYMSELKGTFPFMLKKLTHVEVLSLFNNEINGKTLTSLYTIPSLQAGALSNNQSREGLCVDIVMLRDVESVSLFDNELKGLIPKELESLKKLRELNYS</sequence>
<keyword evidence="1 2" id="KW-0732">Signal</keyword>
<dbReference type="InterPro" id="IPR032675">
    <property type="entry name" value="LRR_dom_sf"/>
</dbReference>
<protein>
    <submittedName>
        <fullName evidence="3">Leucine rich repeats (2 copies)</fullName>
    </submittedName>
</protein>
<comment type="caution">
    <text evidence="3">The sequence shown here is derived from an EMBL/GenBank/DDBJ whole genome shotgun (WGS) entry which is preliminary data.</text>
</comment>
<evidence type="ECO:0000256" key="2">
    <source>
        <dbReference type="SAM" id="SignalP"/>
    </source>
</evidence>
<feature type="signal peptide" evidence="2">
    <location>
        <begin position="1"/>
        <end position="18"/>
    </location>
</feature>
<dbReference type="RefSeq" id="WP_064714152.1">
    <property type="nucleotide sequence ID" value="NZ_JMTM01000009.1"/>
</dbReference>